<organism evidence="1 2">
    <name type="scientific">Sphingobacterium athyrii</name>
    <dbReference type="NCBI Taxonomy" id="2152717"/>
    <lineage>
        <taxon>Bacteria</taxon>
        <taxon>Pseudomonadati</taxon>
        <taxon>Bacteroidota</taxon>
        <taxon>Sphingobacteriia</taxon>
        <taxon>Sphingobacteriales</taxon>
        <taxon>Sphingobacteriaceae</taxon>
        <taxon>Sphingobacterium</taxon>
    </lineage>
</organism>
<sequence>MKRKKKTKAPVNTAKETQERYRVYIKSIKLLFEKMVGPGYFEMLSPKLLAQFYKNRYPALKIIIDDDVIADTQSRESYRASITGLIKKCTLTLPSGEQIFISTFFTDLALIVHFVEFLSSHCIKEHVKMKTAFAPYLTSGDWLFQTKTRAFYTLSFTNEQFYDPIKGTLQFDVSDLALTKPGGRNQIRLRRLKNKLDKQEIDGFARPIVAIGDASVFVGDWTQWIQFDPARFGITHISDAEAKPLYIQHHALNRFEERTYSPKGFIQIYLAQTFIYGTPEVIVYRGQVLIACYCARHKVGYFLVSYHGDKWIIRTFLFLTNEGTPEGTKLKEIIGLEKEDAKYLMIDRVTAFLDYDIEHDQRLRDLFETAGCGSLFEYIKLFVRPEDGVKNSASIANYLFGKADEYGESIQI</sequence>
<keyword evidence="2" id="KW-1185">Reference proteome</keyword>
<dbReference type="EMBL" id="QCXX01000006">
    <property type="protein sequence ID" value="PUV22511.1"/>
    <property type="molecule type" value="Genomic_DNA"/>
</dbReference>
<name>A0A363NPB8_9SPHI</name>
<reference evidence="1 2" key="1">
    <citation type="submission" date="2018-04" db="EMBL/GenBank/DDBJ databases">
        <title>Sphingobacterium sp. M46 Genome.</title>
        <authorList>
            <person name="Cheng J."/>
            <person name="Li Y."/>
        </authorList>
    </citation>
    <scope>NUCLEOTIDE SEQUENCE [LARGE SCALE GENOMIC DNA]</scope>
    <source>
        <strain evidence="1 2">M46</strain>
    </source>
</reference>
<dbReference type="RefSeq" id="WP_108635539.1">
    <property type="nucleotide sequence ID" value="NZ_QCXX01000006.1"/>
</dbReference>
<dbReference type="Proteomes" id="UP000250831">
    <property type="component" value="Unassembled WGS sequence"/>
</dbReference>
<evidence type="ECO:0000313" key="1">
    <source>
        <dbReference type="EMBL" id="PUV22511.1"/>
    </source>
</evidence>
<gene>
    <name evidence="1" type="ORF">DCO56_20080</name>
</gene>
<evidence type="ECO:0000313" key="2">
    <source>
        <dbReference type="Proteomes" id="UP000250831"/>
    </source>
</evidence>
<accession>A0A363NPB8</accession>
<dbReference type="OrthoDB" id="638838at2"/>
<comment type="caution">
    <text evidence="1">The sequence shown here is derived from an EMBL/GenBank/DDBJ whole genome shotgun (WGS) entry which is preliminary data.</text>
</comment>
<dbReference type="AlphaFoldDB" id="A0A363NPB8"/>
<proteinExistence type="predicted"/>
<protein>
    <submittedName>
        <fullName evidence="1">Uncharacterized protein</fullName>
    </submittedName>
</protein>